<gene>
    <name evidence="2" type="ORF">GNZ18_10065</name>
</gene>
<keyword evidence="1" id="KW-1133">Transmembrane helix</keyword>
<dbReference type="AlphaFoldDB" id="A0A7K1KXL0"/>
<protein>
    <submittedName>
        <fullName evidence="2">Uncharacterized protein</fullName>
    </submittedName>
</protein>
<sequence length="75" mass="7367">MLFRAARGVHAIGEDGVRRWTALGLAGTGLAGIGAAASVAVIVAAVRRRAYGTLMAIAAAAASVGAVAYGTGDLR</sequence>
<evidence type="ECO:0000313" key="2">
    <source>
        <dbReference type="EMBL" id="MUN36940.1"/>
    </source>
</evidence>
<comment type="caution">
    <text evidence="2">The sequence shown here is derived from an EMBL/GenBank/DDBJ whole genome shotgun (WGS) entry which is preliminary data.</text>
</comment>
<dbReference type="RefSeq" id="WP_156215967.1">
    <property type="nucleotide sequence ID" value="NZ_WOFH01000003.1"/>
</dbReference>
<feature type="transmembrane region" description="Helical" evidence="1">
    <location>
        <begin position="20"/>
        <end position="46"/>
    </location>
</feature>
<keyword evidence="1" id="KW-0812">Transmembrane</keyword>
<evidence type="ECO:0000313" key="3">
    <source>
        <dbReference type="Proteomes" id="UP000432015"/>
    </source>
</evidence>
<dbReference type="EMBL" id="WOFH01000003">
    <property type="protein sequence ID" value="MUN36940.1"/>
    <property type="molecule type" value="Genomic_DNA"/>
</dbReference>
<accession>A0A7K1KXL0</accession>
<reference evidence="2 3" key="1">
    <citation type="submission" date="2019-11" db="EMBL/GenBank/DDBJ databases">
        <authorList>
            <person name="Cao P."/>
        </authorList>
    </citation>
    <scope>NUCLEOTIDE SEQUENCE [LARGE SCALE GENOMIC DNA]</scope>
    <source>
        <strain evidence="2 3">NEAU-AAG5</strain>
    </source>
</reference>
<keyword evidence="3" id="KW-1185">Reference proteome</keyword>
<feature type="transmembrane region" description="Helical" evidence="1">
    <location>
        <begin position="53"/>
        <end position="72"/>
    </location>
</feature>
<name>A0A7K1KXL0_9ACTN</name>
<keyword evidence="1" id="KW-0472">Membrane</keyword>
<organism evidence="2 3">
    <name type="scientific">Actinomadura litoris</name>
    <dbReference type="NCBI Taxonomy" id="2678616"/>
    <lineage>
        <taxon>Bacteria</taxon>
        <taxon>Bacillati</taxon>
        <taxon>Actinomycetota</taxon>
        <taxon>Actinomycetes</taxon>
        <taxon>Streptosporangiales</taxon>
        <taxon>Thermomonosporaceae</taxon>
        <taxon>Actinomadura</taxon>
    </lineage>
</organism>
<evidence type="ECO:0000256" key="1">
    <source>
        <dbReference type="SAM" id="Phobius"/>
    </source>
</evidence>
<dbReference type="Proteomes" id="UP000432015">
    <property type="component" value="Unassembled WGS sequence"/>
</dbReference>
<proteinExistence type="predicted"/>